<keyword evidence="5 11" id="KW-0732">Signal</keyword>
<feature type="signal peptide" evidence="11">
    <location>
        <begin position="1"/>
        <end position="18"/>
    </location>
</feature>
<feature type="chain" id="PRO_5010348100" description="Protein BIG1" evidence="11">
    <location>
        <begin position="19"/>
        <end position="334"/>
    </location>
</feature>
<evidence type="ECO:0000256" key="11">
    <source>
        <dbReference type="SAM" id="SignalP"/>
    </source>
</evidence>
<dbReference type="PANTHER" id="PTHR28285">
    <property type="entry name" value="PROTEIN BIG1"/>
    <property type="match status" value="1"/>
</dbReference>
<evidence type="ECO:0000256" key="6">
    <source>
        <dbReference type="ARBA" id="ARBA00022824"/>
    </source>
</evidence>
<proteinExistence type="inferred from homology"/>
<evidence type="ECO:0000256" key="8">
    <source>
        <dbReference type="ARBA" id="ARBA00023136"/>
    </source>
</evidence>
<dbReference type="GO" id="GO:0005789">
    <property type="term" value="C:endoplasmic reticulum membrane"/>
    <property type="evidence" value="ECO:0007669"/>
    <property type="project" value="UniProtKB-SubCell"/>
</dbReference>
<comment type="caution">
    <text evidence="12">The sequence shown here is derived from an EMBL/GenBank/DDBJ whole genome shotgun (WGS) entry which is preliminary data.</text>
</comment>
<reference evidence="12 13" key="1">
    <citation type="submission" date="2016-08" db="EMBL/GenBank/DDBJ databases">
        <title>Draft genome sequence of allopolyploid Zygosaccharomyces rouxii.</title>
        <authorList>
            <person name="Watanabe J."/>
            <person name="Uehara K."/>
            <person name="Mogi Y."/>
            <person name="Tsukioka Y."/>
        </authorList>
    </citation>
    <scope>NUCLEOTIDE SEQUENCE [LARGE SCALE GENOMIC DNA]</scope>
    <source>
        <strain evidence="12 13">NBRC 110957</strain>
    </source>
</reference>
<dbReference type="GO" id="GO:0071555">
    <property type="term" value="P:cell wall organization"/>
    <property type="evidence" value="ECO:0007669"/>
    <property type="project" value="UniProtKB-KW"/>
</dbReference>
<keyword evidence="9" id="KW-0961">Cell wall biogenesis/degradation</keyword>
<name>A0A1Q2ZT99_ZYGRO</name>
<evidence type="ECO:0000256" key="2">
    <source>
        <dbReference type="ARBA" id="ARBA00008203"/>
    </source>
</evidence>
<keyword evidence="7" id="KW-1133">Transmembrane helix</keyword>
<dbReference type="EMBL" id="BDGX01000001">
    <property type="protein sequence ID" value="GAV46691.1"/>
    <property type="molecule type" value="Genomic_DNA"/>
</dbReference>
<dbReference type="eggNOG" id="ENOG502RXHV">
    <property type="taxonomic scope" value="Eukaryota"/>
</dbReference>
<feature type="region of interest" description="Disordered" evidence="10">
    <location>
        <begin position="293"/>
        <end position="334"/>
    </location>
</feature>
<organism evidence="12 13">
    <name type="scientific">Zygosaccharomyces rouxii</name>
    <dbReference type="NCBI Taxonomy" id="4956"/>
    <lineage>
        <taxon>Eukaryota</taxon>
        <taxon>Fungi</taxon>
        <taxon>Dikarya</taxon>
        <taxon>Ascomycota</taxon>
        <taxon>Saccharomycotina</taxon>
        <taxon>Saccharomycetes</taxon>
        <taxon>Saccharomycetales</taxon>
        <taxon>Saccharomycetaceae</taxon>
        <taxon>Zygosaccharomyces</taxon>
    </lineage>
</organism>
<dbReference type="InterPro" id="IPR037654">
    <property type="entry name" value="Big1"/>
</dbReference>
<sequence>MLFLWSVLNLLLAVVSSAEELVEQTHVPVLMWSHHLIPALHKYLGKFDNSLELPLSTLFQVVREFTEDCETSAFIFINQPGLRKDDLVEYEEEFVNLERYLRKSSTALAFEQVELMPDDTFEQLTEYVQEICRIDKLLYVEGDNLESFQPYIDIEKRIIRIEYPPLPEDPELRGQAILTFDSNLKKMLAQVPSPAHRVIYTSLEPNTDVLESTGRIFQHIFQDKDREIPIERNNHHLDIPPQFNDYKPKFEGMTGEYLSIFDADFIQENKQLLIAITTSLFGFLILQLVPSRSPTTTGTTKDKNPAEDIKIADKKPLEPPKINLETSDETDSSN</sequence>
<dbReference type="OMA" id="PNWNPIR"/>
<evidence type="ECO:0000256" key="7">
    <source>
        <dbReference type="ARBA" id="ARBA00022989"/>
    </source>
</evidence>
<evidence type="ECO:0000313" key="13">
    <source>
        <dbReference type="Proteomes" id="UP000187013"/>
    </source>
</evidence>
<keyword evidence="6" id="KW-0256">Endoplasmic reticulum</keyword>
<evidence type="ECO:0000256" key="4">
    <source>
        <dbReference type="ARBA" id="ARBA00022692"/>
    </source>
</evidence>
<evidence type="ECO:0000256" key="10">
    <source>
        <dbReference type="SAM" id="MobiDB-lite"/>
    </source>
</evidence>
<dbReference type="GO" id="GO:0006078">
    <property type="term" value="P:(1-&gt;6)-beta-D-glucan biosynthetic process"/>
    <property type="evidence" value="ECO:0007669"/>
    <property type="project" value="EnsemblFungi"/>
</dbReference>
<accession>A0A1Q2ZT99</accession>
<feature type="compositionally biased region" description="Basic and acidic residues" evidence="10">
    <location>
        <begin position="300"/>
        <end position="318"/>
    </location>
</feature>
<gene>
    <name evidence="12" type="ORF">ZYGR_0A02850</name>
</gene>
<dbReference type="GO" id="GO:0070072">
    <property type="term" value="P:vacuolar proton-transporting V-type ATPase complex assembly"/>
    <property type="evidence" value="ECO:0007669"/>
    <property type="project" value="EnsemblFungi"/>
</dbReference>
<dbReference type="Proteomes" id="UP000187013">
    <property type="component" value="Unassembled WGS sequence"/>
</dbReference>
<dbReference type="AlphaFoldDB" id="A0A1Q2ZT99"/>
<evidence type="ECO:0000256" key="5">
    <source>
        <dbReference type="ARBA" id="ARBA00022729"/>
    </source>
</evidence>
<keyword evidence="8" id="KW-0472">Membrane</keyword>
<keyword evidence="4" id="KW-0812">Transmembrane</keyword>
<dbReference type="GO" id="GO:0009272">
    <property type="term" value="P:fungal-type cell wall biogenesis"/>
    <property type="evidence" value="ECO:0007669"/>
    <property type="project" value="TreeGrafter"/>
</dbReference>
<comment type="subcellular location">
    <subcellularLocation>
        <location evidence="1">Endoplasmic reticulum membrane</location>
        <topology evidence="1">Single-pass type I membrane protein</topology>
    </subcellularLocation>
</comment>
<evidence type="ECO:0000256" key="1">
    <source>
        <dbReference type="ARBA" id="ARBA00004115"/>
    </source>
</evidence>
<evidence type="ECO:0000313" key="12">
    <source>
        <dbReference type="EMBL" id="GAV46691.1"/>
    </source>
</evidence>
<evidence type="ECO:0000256" key="3">
    <source>
        <dbReference type="ARBA" id="ARBA00022089"/>
    </source>
</evidence>
<protein>
    <recommendedName>
        <fullName evidence="3">Protein BIG1</fullName>
    </recommendedName>
</protein>
<dbReference type="OrthoDB" id="9985059at2759"/>
<dbReference type="PANTHER" id="PTHR28285:SF1">
    <property type="entry name" value="PROTEIN BIG1"/>
    <property type="match status" value="1"/>
</dbReference>
<evidence type="ECO:0000256" key="9">
    <source>
        <dbReference type="ARBA" id="ARBA00023316"/>
    </source>
</evidence>
<comment type="similarity">
    <text evidence="2">Belongs to the BIG1 family.</text>
</comment>